<organism evidence="2 3">
    <name type="scientific">Calidifontibacillus erzurumensis</name>
    <dbReference type="NCBI Taxonomy" id="2741433"/>
    <lineage>
        <taxon>Bacteria</taxon>
        <taxon>Bacillati</taxon>
        <taxon>Bacillota</taxon>
        <taxon>Bacilli</taxon>
        <taxon>Bacillales</taxon>
        <taxon>Bacillaceae</taxon>
        <taxon>Calidifontibacillus/Schinkia group</taxon>
        <taxon>Calidifontibacillus</taxon>
    </lineage>
</organism>
<feature type="compositionally biased region" description="Basic residues" evidence="1">
    <location>
        <begin position="244"/>
        <end position="255"/>
    </location>
</feature>
<evidence type="ECO:0000313" key="2">
    <source>
        <dbReference type="EMBL" id="NSL51441.1"/>
    </source>
</evidence>
<accession>A0A8J8K830</accession>
<protein>
    <recommendedName>
        <fullName evidence="4">Spore coat protein B</fullName>
    </recommendedName>
</protein>
<dbReference type="RefSeq" id="WP_173730644.1">
    <property type="nucleotide sequence ID" value="NZ_JABTTE010000006.1"/>
</dbReference>
<keyword evidence="3" id="KW-1185">Reference proteome</keyword>
<comment type="caution">
    <text evidence="2">The sequence shown here is derived from an EMBL/GenBank/DDBJ whole genome shotgun (WGS) entry which is preliminary data.</text>
</comment>
<dbReference type="AlphaFoldDB" id="A0A8J8K830"/>
<evidence type="ECO:0000313" key="3">
    <source>
        <dbReference type="Proteomes" id="UP000625804"/>
    </source>
</evidence>
<name>A0A8J8K830_9BACI</name>
<sequence>MEIDNSFLSTMIGKEVKSFKDGPESWHGVLLAVHDDYIKLFNKKDGFIYYKTKHIKNVVADSKPVMIEDIPDVDDNEDRFHKLLENLEDHEVKINLGGPESRKGLLLGVTDEYLVLYHDKEGVIYYNLEHVKGVSVKYKPKAKEDEEHEGEENDNTTEIAQPTFIEVNSLHRLFKKLKYNFVMINRGPDAVEGVLVDVKDQLLTLVFRDEVLRVNQFHVKSVRQKTKSQNNENNQKNDESILLAKKKIQDRKKRR</sequence>
<evidence type="ECO:0000256" key="1">
    <source>
        <dbReference type="SAM" id="MobiDB-lite"/>
    </source>
</evidence>
<gene>
    <name evidence="2" type="ORF">HR057_06620</name>
</gene>
<dbReference type="EMBL" id="JABTTE010000006">
    <property type="protein sequence ID" value="NSL51441.1"/>
    <property type="molecule type" value="Genomic_DNA"/>
</dbReference>
<reference evidence="2" key="1">
    <citation type="submission" date="2020-06" db="EMBL/GenBank/DDBJ databases">
        <title>A novel thermopfilic bacterium from Erzurum, Turkey.</title>
        <authorList>
            <person name="Adiguzel A."/>
            <person name="Ay H."/>
            <person name="Baltaci M.O."/>
        </authorList>
    </citation>
    <scope>NUCLEOTIDE SEQUENCE</scope>
    <source>
        <strain evidence="2">P2</strain>
    </source>
</reference>
<evidence type="ECO:0008006" key="4">
    <source>
        <dbReference type="Google" id="ProtNLM"/>
    </source>
</evidence>
<dbReference type="Proteomes" id="UP000625804">
    <property type="component" value="Unassembled WGS sequence"/>
</dbReference>
<feature type="region of interest" description="Disordered" evidence="1">
    <location>
        <begin position="223"/>
        <end position="255"/>
    </location>
</feature>
<proteinExistence type="predicted"/>